<sequence>MMTSSSGSPPIIGLSTSPVKSASVHRSDSESVIEFFRCCVCGSREASRIFSQCMHTVCSDCVEKVSKSNVYTCRKCNNDSDKLLTNVVLCKLTHENETPNCSWCAEGGETNISIGHCEQCGQWLCSECIKGHNRMPPLRSHTVKIVGDSGGKGLQCEAHPRESLELFCETCGVLTCRDCQLSVHRDHGGHRWVKEKADLLRPGLLAAMHSLEERAAQLQAMAKAVKEAPAILKTSVEDAKAAQRRSTEAVVRAINEHNKRLEEDLDEKAGQHVQRLEKTYAILQCLQDQINYILQLTRRLFENGEKDPASLVQLAACLERRLAALAKEATDLAADDNAQANINVTESARGWRDSVASRVVFLPNRSPEEVAHLISSVCWTHDRNDGKGELTEFNERKISVDMSDKSTNSDSGEGGDLLDLMTHLDSPPRDGDGGCAVCHSPGVLAVCAGCQRCFHPACHLPRFDPNNVKSPEAWTCSLCLESSKPETSQTRRVRDAQTMGTVMQPCKWTRDQFKSGCRILLSLLCHPEAVFFTSSNLCPICCSSLESSHSGVSGDAEGLCGVFHRFSDLRECLESSETATGKSIEAWIQDIDAFIENTSIQSKELGALAVTQTLEKAACSLRDALDASVESFYPAFFQA</sequence>
<dbReference type="InterPro" id="IPR001841">
    <property type="entry name" value="Znf_RING"/>
</dbReference>
<dbReference type="PROSITE" id="PS50089">
    <property type="entry name" value="ZF_RING_2"/>
    <property type="match status" value="1"/>
</dbReference>
<evidence type="ECO:0000256" key="2">
    <source>
        <dbReference type="ARBA" id="ARBA00022771"/>
    </source>
</evidence>
<dbReference type="GO" id="GO:0008270">
    <property type="term" value="F:zinc ion binding"/>
    <property type="evidence" value="ECO:0007669"/>
    <property type="project" value="UniProtKB-KW"/>
</dbReference>
<feature type="domain" description="RING-type" evidence="7">
    <location>
        <begin position="38"/>
        <end position="77"/>
    </location>
</feature>
<dbReference type="PROSITE" id="PS50119">
    <property type="entry name" value="ZF_BBOX"/>
    <property type="match status" value="1"/>
</dbReference>
<dbReference type="SUPFAM" id="SSF57845">
    <property type="entry name" value="B-box zinc-binding domain"/>
    <property type="match status" value="1"/>
</dbReference>
<dbReference type="InterPro" id="IPR000315">
    <property type="entry name" value="Znf_B-box"/>
</dbReference>
<dbReference type="PANTHER" id="PTHR25462">
    <property type="entry name" value="BONUS, ISOFORM C-RELATED"/>
    <property type="match status" value="1"/>
</dbReference>
<dbReference type="InterPro" id="IPR013083">
    <property type="entry name" value="Znf_RING/FYVE/PHD"/>
</dbReference>
<evidence type="ECO:0000259" key="7">
    <source>
        <dbReference type="PROSITE" id="PS50089"/>
    </source>
</evidence>
<dbReference type="InterPro" id="IPR019787">
    <property type="entry name" value="Znf_PHD-finger"/>
</dbReference>
<accession>A0A5K3ELU8</accession>
<dbReference type="PROSITE" id="PS50016">
    <property type="entry name" value="ZF_PHD_2"/>
    <property type="match status" value="1"/>
</dbReference>
<dbReference type="SUPFAM" id="SSF57903">
    <property type="entry name" value="FYVE/PHD zinc finger"/>
    <property type="match status" value="1"/>
</dbReference>
<feature type="domain" description="PHD-type" evidence="6">
    <location>
        <begin position="432"/>
        <end position="482"/>
    </location>
</feature>
<proteinExistence type="predicted"/>
<evidence type="ECO:0000259" key="8">
    <source>
        <dbReference type="PROSITE" id="PS50119"/>
    </source>
</evidence>
<evidence type="ECO:0000259" key="6">
    <source>
        <dbReference type="PROSITE" id="PS50016"/>
    </source>
</evidence>
<evidence type="ECO:0000313" key="9">
    <source>
        <dbReference type="WBParaSite" id="MCU_001502-RB"/>
    </source>
</evidence>
<dbReference type="SMART" id="SM00249">
    <property type="entry name" value="PHD"/>
    <property type="match status" value="1"/>
</dbReference>
<evidence type="ECO:0000256" key="5">
    <source>
        <dbReference type="SAM" id="Coils"/>
    </source>
</evidence>
<feature type="coiled-coil region" evidence="5">
    <location>
        <begin position="208"/>
        <end position="271"/>
    </location>
</feature>
<dbReference type="Gene3D" id="3.30.160.60">
    <property type="entry name" value="Classic Zinc Finger"/>
    <property type="match status" value="1"/>
</dbReference>
<dbReference type="WBParaSite" id="MCU_001502-RB">
    <property type="protein sequence ID" value="MCU_001502-RB"/>
    <property type="gene ID" value="MCU_001502"/>
</dbReference>
<keyword evidence="2 4" id="KW-0863">Zinc-finger</keyword>
<dbReference type="Pfam" id="PF00628">
    <property type="entry name" value="PHD"/>
    <property type="match status" value="1"/>
</dbReference>
<feature type="domain" description="B box-type" evidence="8">
    <location>
        <begin position="151"/>
        <end position="195"/>
    </location>
</feature>
<dbReference type="Gene3D" id="3.30.40.10">
    <property type="entry name" value="Zinc/RING finger domain, C3HC4 (zinc finger)"/>
    <property type="match status" value="2"/>
</dbReference>
<dbReference type="InterPro" id="IPR001965">
    <property type="entry name" value="Znf_PHD"/>
</dbReference>
<evidence type="ECO:0000256" key="4">
    <source>
        <dbReference type="PROSITE-ProRule" id="PRU00024"/>
    </source>
</evidence>
<dbReference type="InterPro" id="IPR017907">
    <property type="entry name" value="Znf_RING_CS"/>
</dbReference>
<keyword evidence="3" id="KW-0862">Zinc</keyword>
<dbReference type="InterPro" id="IPR047153">
    <property type="entry name" value="TRIM45/56/19-like"/>
</dbReference>
<name>A0A5K3ELU8_MESCO</name>
<dbReference type="CDD" id="cd19775">
    <property type="entry name" value="Bbox2_TIF1_C-VI"/>
    <property type="match status" value="1"/>
</dbReference>
<dbReference type="Pfam" id="PF00643">
    <property type="entry name" value="zf-B_box"/>
    <property type="match status" value="1"/>
</dbReference>
<dbReference type="PANTHER" id="PTHR25462:SF296">
    <property type="entry name" value="MEIOTIC P26, ISOFORM F"/>
    <property type="match status" value="1"/>
</dbReference>
<reference evidence="9" key="1">
    <citation type="submission" date="2019-11" db="UniProtKB">
        <authorList>
            <consortium name="WormBaseParasite"/>
        </authorList>
    </citation>
    <scope>IDENTIFICATION</scope>
</reference>
<dbReference type="AlphaFoldDB" id="A0A5K3ELU8"/>
<dbReference type="InterPro" id="IPR011011">
    <property type="entry name" value="Znf_FYVE_PHD"/>
</dbReference>
<evidence type="ECO:0000256" key="1">
    <source>
        <dbReference type="ARBA" id="ARBA00022723"/>
    </source>
</evidence>
<keyword evidence="5" id="KW-0175">Coiled coil</keyword>
<keyword evidence="1" id="KW-0479">Metal-binding</keyword>
<dbReference type="PROSITE" id="PS00518">
    <property type="entry name" value="ZF_RING_1"/>
    <property type="match status" value="1"/>
</dbReference>
<organism evidence="9">
    <name type="scientific">Mesocestoides corti</name>
    <name type="common">Flatworm</name>
    <dbReference type="NCBI Taxonomy" id="53468"/>
    <lineage>
        <taxon>Eukaryota</taxon>
        <taxon>Metazoa</taxon>
        <taxon>Spiralia</taxon>
        <taxon>Lophotrochozoa</taxon>
        <taxon>Platyhelminthes</taxon>
        <taxon>Cestoda</taxon>
        <taxon>Eucestoda</taxon>
        <taxon>Cyclophyllidea</taxon>
        <taxon>Mesocestoididae</taxon>
        <taxon>Mesocestoides</taxon>
    </lineage>
</organism>
<protein>
    <submittedName>
        <fullName evidence="9">PHD-type domain-containing protein</fullName>
    </submittedName>
</protein>
<evidence type="ECO:0000256" key="3">
    <source>
        <dbReference type="ARBA" id="ARBA00022833"/>
    </source>
</evidence>
<dbReference type="SMART" id="SM00336">
    <property type="entry name" value="BBOX"/>
    <property type="match status" value="2"/>
</dbReference>